<dbReference type="Proteomes" id="UP000605148">
    <property type="component" value="Unassembled WGS sequence"/>
</dbReference>
<evidence type="ECO:0000313" key="2">
    <source>
        <dbReference type="Proteomes" id="UP000605148"/>
    </source>
</evidence>
<reference evidence="1" key="2">
    <citation type="submission" date="2020-09" db="EMBL/GenBank/DDBJ databases">
        <authorList>
            <person name="Sun Q."/>
            <person name="Zhou Y."/>
        </authorList>
    </citation>
    <scope>NUCLEOTIDE SEQUENCE</scope>
    <source>
        <strain evidence="1">CGMCC 1.12426</strain>
    </source>
</reference>
<keyword evidence="2" id="KW-1185">Reference proteome</keyword>
<dbReference type="OrthoDB" id="8452728at2"/>
<accession>A0A916T9W7</accession>
<reference evidence="1" key="1">
    <citation type="journal article" date="2014" name="Int. J. Syst. Evol. Microbiol.">
        <title>Complete genome sequence of Corynebacterium casei LMG S-19264T (=DSM 44701T), isolated from a smear-ripened cheese.</title>
        <authorList>
            <consortium name="US DOE Joint Genome Institute (JGI-PGF)"/>
            <person name="Walter F."/>
            <person name="Albersmeier A."/>
            <person name="Kalinowski J."/>
            <person name="Ruckert C."/>
        </authorList>
    </citation>
    <scope>NUCLEOTIDE SEQUENCE</scope>
    <source>
        <strain evidence="1">CGMCC 1.12426</strain>
    </source>
</reference>
<organism evidence="1 2">
    <name type="scientific">Roseibium aquae</name>
    <dbReference type="NCBI Taxonomy" id="1323746"/>
    <lineage>
        <taxon>Bacteria</taxon>
        <taxon>Pseudomonadati</taxon>
        <taxon>Pseudomonadota</taxon>
        <taxon>Alphaproteobacteria</taxon>
        <taxon>Hyphomicrobiales</taxon>
        <taxon>Stappiaceae</taxon>
        <taxon>Roseibium</taxon>
    </lineage>
</organism>
<evidence type="ECO:0000313" key="1">
    <source>
        <dbReference type="EMBL" id="GGB37249.1"/>
    </source>
</evidence>
<dbReference type="RefSeq" id="WP_150494429.1">
    <property type="nucleotide sequence ID" value="NZ_BMFA01000001.1"/>
</dbReference>
<sequence length="155" mass="17132">MQRTQNEEQEGWVGDVFGMRHFSGMRCPDIVGPFFRTKTLAADSDRMAGCLYTGRDGMQAVVRQHLAGTGRQAASAFLDNYRAAGFELVSMSGVAERGISFKTQDWGGRTQIETLWHFAGREADFSLWIAYSLPAQEAEVGPAVAAFEEMLAQQN</sequence>
<comment type="caution">
    <text evidence="1">The sequence shown here is derived from an EMBL/GenBank/DDBJ whole genome shotgun (WGS) entry which is preliminary data.</text>
</comment>
<dbReference type="EMBL" id="BMFA01000001">
    <property type="protein sequence ID" value="GGB37249.1"/>
    <property type="molecule type" value="Genomic_DNA"/>
</dbReference>
<proteinExistence type="predicted"/>
<dbReference type="AlphaFoldDB" id="A0A916T9W7"/>
<name>A0A916T9W7_9HYPH</name>
<gene>
    <name evidence="1" type="ORF">GCM10011316_06700</name>
</gene>
<protein>
    <submittedName>
        <fullName evidence="1">Uncharacterized protein</fullName>
    </submittedName>
</protein>